<feature type="compositionally biased region" description="Low complexity" evidence="5">
    <location>
        <begin position="430"/>
        <end position="453"/>
    </location>
</feature>
<dbReference type="SMART" id="SM00385">
    <property type="entry name" value="CYCLIN"/>
    <property type="match status" value="1"/>
</dbReference>
<protein>
    <submittedName>
        <fullName evidence="7">G1 s-specific cyclin-e</fullName>
    </submittedName>
</protein>
<evidence type="ECO:0000313" key="8">
    <source>
        <dbReference type="Proteomes" id="UP000019335"/>
    </source>
</evidence>
<dbReference type="GO" id="GO:0051301">
    <property type="term" value="P:cell division"/>
    <property type="evidence" value="ECO:0007669"/>
    <property type="project" value="UniProtKB-KW"/>
</dbReference>
<dbReference type="SUPFAM" id="SSF47954">
    <property type="entry name" value="Cyclin-like"/>
    <property type="match status" value="2"/>
</dbReference>
<dbReference type="Pfam" id="PF00134">
    <property type="entry name" value="Cyclin_N"/>
    <property type="match status" value="1"/>
</dbReference>
<gene>
    <name evidence="7" type="ORF">Naga_100139g11</name>
</gene>
<dbReference type="Proteomes" id="UP000019335">
    <property type="component" value="Chromosome 16"/>
</dbReference>
<name>W7TBH1_9STRA</name>
<dbReference type="OrthoDB" id="5590282at2759"/>
<accession>W7TBH1</accession>
<feature type="region of interest" description="Disordered" evidence="5">
    <location>
        <begin position="519"/>
        <end position="603"/>
    </location>
</feature>
<feature type="compositionally biased region" description="Acidic residues" evidence="5">
    <location>
        <begin position="519"/>
        <end position="546"/>
    </location>
</feature>
<feature type="domain" description="Cyclin-like" evidence="6">
    <location>
        <begin position="116"/>
        <end position="202"/>
    </location>
</feature>
<dbReference type="InterPro" id="IPR039361">
    <property type="entry name" value="Cyclin"/>
</dbReference>
<evidence type="ECO:0000259" key="6">
    <source>
        <dbReference type="SMART" id="SM00385"/>
    </source>
</evidence>
<reference evidence="7 8" key="1">
    <citation type="journal article" date="2014" name="Mol. Plant">
        <title>Chromosome Scale Genome Assembly and Transcriptome Profiling of Nannochloropsis gaditana in Nitrogen Depletion.</title>
        <authorList>
            <person name="Corteggiani Carpinelli E."/>
            <person name="Telatin A."/>
            <person name="Vitulo N."/>
            <person name="Forcato C."/>
            <person name="D'Angelo M."/>
            <person name="Schiavon R."/>
            <person name="Vezzi A."/>
            <person name="Giacometti G.M."/>
            <person name="Morosinotto T."/>
            <person name="Valle G."/>
        </authorList>
    </citation>
    <scope>NUCLEOTIDE SEQUENCE [LARGE SCALE GENOMIC DNA]</scope>
    <source>
        <strain evidence="7 8">B-31</strain>
    </source>
</reference>
<evidence type="ECO:0000256" key="3">
    <source>
        <dbReference type="ARBA" id="ARBA00023306"/>
    </source>
</evidence>
<evidence type="ECO:0000256" key="1">
    <source>
        <dbReference type="ARBA" id="ARBA00022618"/>
    </source>
</evidence>
<comment type="similarity">
    <text evidence="4">Belongs to the cyclin family.</text>
</comment>
<feature type="region of interest" description="Disordered" evidence="5">
    <location>
        <begin position="402"/>
        <end position="453"/>
    </location>
</feature>
<proteinExistence type="inferred from homology"/>
<organism evidence="7 8">
    <name type="scientific">Nannochloropsis gaditana</name>
    <dbReference type="NCBI Taxonomy" id="72520"/>
    <lineage>
        <taxon>Eukaryota</taxon>
        <taxon>Sar</taxon>
        <taxon>Stramenopiles</taxon>
        <taxon>Ochrophyta</taxon>
        <taxon>Eustigmatophyceae</taxon>
        <taxon>Eustigmatales</taxon>
        <taxon>Monodopsidaceae</taxon>
        <taxon>Nannochloropsis</taxon>
    </lineage>
</organism>
<dbReference type="FunFam" id="1.10.472.10:FF:000001">
    <property type="entry name" value="G2/mitotic-specific cyclin"/>
    <property type="match status" value="1"/>
</dbReference>
<evidence type="ECO:0000313" key="7">
    <source>
        <dbReference type="EMBL" id="EWM23597.1"/>
    </source>
</evidence>
<keyword evidence="2 4" id="KW-0195">Cyclin</keyword>
<dbReference type="Gene3D" id="1.10.472.10">
    <property type="entry name" value="Cyclin-like"/>
    <property type="match status" value="2"/>
</dbReference>
<keyword evidence="1" id="KW-0132">Cell division</keyword>
<dbReference type="PANTHER" id="PTHR10177">
    <property type="entry name" value="CYCLINS"/>
    <property type="match status" value="1"/>
</dbReference>
<evidence type="ECO:0000256" key="4">
    <source>
        <dbReference type="RuleBase" id="RU000383"/>
    </source>
</evidence>
<dbReference type="AlphaFoldDB" id="W7TBH1"/>
<dbReference type="InterPro" id="IPR036915">
    <property type="entry name" value="Cyclin-like_sf"/>
</dbReference>
<sequence length="728" mass="79333">MYGLNKACEDSVLAAACHETLEMEDLEALATCAKSTYSGDVGGDTWIQSRRPSRSSFYLKTGLFLPPDVTLHNMKHYGRRHFLKMRESEMHIYACDPCYEERQIELRPDMRAQLVDWLMEVCANFSVHRRTFQAAVNHCDRYLSLCARGFPKQRLQLLAITALFVAAKMDEVYPPKAHDLAEATAGAFHARDLVVFEQDLLTTLSWNLTPPTPDDWAEWYFLAFLERGLPAAATEMKAASAPSLSQQDLSSLALLQHLPTGIAQKVQVLLDLALLDVTSIHFFPSMLAAAALYVLLPPVFYPALALATGYPPNDKALEHCKAYLTFLATGLFDSSLPLQALPLSRRHLQHGQPGQRAGGGFGWTPEASEAAQSGVPLWDKHSLQSHPSRLLPHLLGRISAISDHCDDLPPPPPHAPKTQGAQADNPAGNAAALATSSLSPPCSSASPSASTLPSATRAPAALADLVTPIHAKARLLSPLPSFLGYRSVSSKNLIAGRKGRCDEWEDGEAMFMETLEMWPMDESENGEETEEEEEEEEGGAEEEEEEKGGAEEEEEGRKGMDEDIFGHSLELHEEWESGRRGRERKAGRCGLGQDKGRGAGPQSLRLEALDGEASENELGWSMATTVDPQTTRDSVFSFFSLEGTEGGQDGGHGLGSGRGSEEMLGWQHEVRERFGEDCTNTQESCGEGEELEEMRNVALSSPCLTPIFCPDEAKVASGLGASATTTAP</sequence>
<keyword evidence="8" id="KW-1185">Reference proteome</keyword>
<dbReference type="InterPro" id="IPR006671">
    <property type="entry name" value="Cyclin_N"/>
</dbReference>
<feature type="compositionally biased region" description="Basic and acidic residues" evidence="5">
    <location>
        <begin position="547"/>
        <end position="586"/>
    </location>
</feature>
<comment type="caution">
    <text evidence="7">The sequence shown here is derived from an EMBL/GenBank/DDBJ whole genome shotgun (WGS) entry which is preliminary data.</text>
</comment>
<dbReference type="InterPro" id="IPR013763">
    <property type="entry name" value="Cyclin-like_dom"/>
</dbReference>
<keyword evidence="3" id="KW-0131">Cell cycle</keyword>
<evidence type="ECO:0000256" key="5">
    <source>
        <dbReference type="SAM" id="MobiDB-lite"/>
    </source>
</evidence>
<evidence type="ECO:0000256" key="2">
    <source>
        <dbReference type="ARBA" id="ARBA00023127"/>
    </source>
</evidence>
<dbReference type="EMBL" id="AZIL01001556">
    <property type="protein sequence ID" value="EWM23597.1"/>
    <property type="molecule type" value="Genomic_DNA"/>
</dbReference>